<dbReference type="GeneID" id="54410794"/>
<dbReference type="AlphaFoldDB" id="A0A6A6AFM9"/>
<proteinExistence type="predicted"/>
<evidence type="ECO:0000313" key="1">
    <source>
        <dbReference type="EMBL" id="KAF2130366.1"/>
    </source>
</evidence>
<dbReference type="SUPFAM" id="SSF52047">
    <property type="entry name" value="RNI-like"/>
    <property type="match status" value="1"/>
</dbReference>
<dbReference type="OrthoDB" id="5422579at2759"/>
<dbReference type="Gene3D" id="3.80.10.10">
    <property type="entry name" value="Ribonuclease Inhibitor"/>
    <property type="match status" value="1"/>
</dbReference>
<gene>
    <name evidence="1" type="ORF">P153DRAFT_384643</name>
</gene>
<dbReference type="Proteomes" id="UP000799771">
    <property type="component" value="Unassembled WGS sequence"/>
</dbReference>
<accession>A0A6A6AFM9</accession>
<keyword evidence="2" id="KW-1185">Reference proteome</keyword>
<dbReference type="RefSeq" id="XP_033524753.1">
    <property type="nucleotide sequence ID" value="XM_033670362.1"/>
</dbReference>
<protein>
    <recommendedName>
        <fullName evidence="3">F-box domain-containing protein</fullName>
    </recommendedName>
</protein>
<reference evidence="1" key="1">
    <citation type="journal article" date="2020" name="Stud. Mycol.">
        <title>101 Dothideomycetes genomes: a test case for predicting lifestyles and emergence of pathogens.</title>
        <authorList>
            <person name="Haridas S."/>
            <person name="Albert R."/>
            <person name="Binder M."/>
            <person name="Bloem J."/>
            <person name="Labutti K."/>
            <person name="Salamov A."/>
            <person name="Andreopoulos B."/>
            <person name="Baker S."/>
            <person name="Barry K."/>
            <person name="Bills G."/>
            <person name="Bluhm B."/>
            <person name="Cannon C."/>
            <person name="Castanera R."/>
            <person name="Culley D."/>
            <person name="Daum C."/>
            <person name="Ezra D."/>
            <person name="Gonzalez J."/>
            <person name="Henrissat B."/>
            <person name="Kuo A."/>
            <person name="Liang C."/>
            <person name="Lipzen A."/>
            <person name="Lutzoni F."/>
            <person name="Magnuson J."/>
            <person name="Mondo S."/>
            <person name="Nolan M."/>
            <person name="Ohm R."/>
            <person name="Pangilinan J."/>
            <person name="Park H.-J."/>
            <person name="Ramirez L."/>
            <person name="Alfaro M."/>
            <person name="Sun H."/>
            <person name="Tritt A."/>
            <person name="Yoshinaga Y."/>
            <person name="Zwiers L.-H."/>
            <person name="Turgeon B."/>
            <person name="Goodwin S."/>
            <person name="Spatafora J."/>
            <person name="Crous P."/>
            <person name="Grigoriev I."/>
        </authorList>
    </citation>
    <scope>NUCLEOTIDE SEQUENCE</scope>
    <source>
        <strain evidence="1">CBS 119687</strain>
    </source>
</reference>
<dbReference type="EMBL" id="ML977504">
    <property type="protein sequence ID" value="KAF2130366.1"/>
    <property type="molecule type" value="Genomic_DNA"/>
</dbReference>
<evidence type="ECO:0008006" key="3">
    <source>
        <dbReference type="Google" id="ProtNLM"/>
    </source>
</evidence>
<sequence length="469" mass="54472">MVTRLDQVEKVYQLIVLAVSQESNSMLSNIPFLPPEIHRIISQYVDRADLPSYRLADKALAQIGAEELFRTITIQYSSTSITRLNCLRSSSNLRKYVETLIWDTNTWRIPNVRDFKEWERYFSNKVEDTYIWRRVEPRYVQHLTRIRRNRQEWEVYADRLEDERRARGHLHNKLESLLVGFDNLGRIDVVNGVIIPSHRGVEKIYDELFRYPGDSDVYRKGEGLFSNGRHVDASSRPAVRAFSAVVALSNLRLKELKINTLCWQAFRSQICPTAALKRHLTTLYIRLTSRAEYNYDSFHSYHEIVQARHDHSTGSFSDFLTDLPNLESLRLDFKDTTNLTDESVHYHPTIFESTFRSEYTWPSLRKLSLRNFETTPEALLSLLQRQKSTLKTLTLQKTIIGSEEDDARPSMEWVELIREIRSMLQLDDESWANALGVQVGVDCIFTSFDAYEMLAAAATTLPVEGGEVC</sequence>
<dbReference type="InterPro" id="IPR032675">
    <property type="entry name" value="LRR_dom_sf"/>
</dbReference>
<evidence type="ECO:0000313" key="2">
    <source>
        <dbReference type="Proteomes" id="UP000799771"/>
    </source>
</evidence>
<name>A0A6A6AFM9_9PLEO</name>
<organism evidence="1 2">
    <name type="scientific">Dothidotthia symphoricarpi CBS 119687</name>
    <dbReference type="NCBI Taxonomy" id="1392245"/>
    <lineage>
        <taxon>Eukaryota</taxon>
        <taxon>Fungi</taxon>
        <taxon>Dikarya</taxon>
        <taxon>Ascomycota</taxon>
        <taxon>Pezizomycotina</taxon>
        <taxon>Dothideomycetes</taxon>
        <taxon>Pleosporomycetidae</taxon>
        <taxon>Pleosporales</taxon>
        <taxon>Dothidotthiaceae</taxon>
        <taxon>Dothidotthia</taxon>
    </lineage>
</organism>